<evidence type="ECO:0000313" key="3">
    <source>
        <dbReference type="Proteomes" id="UP001152798"/>
    </source>
</evidence>
<feature type="signal peptide" evidence="1">
    <location>
        <begin position="1"/>
        <end position="20"/>
    </location>
</feature>
<name>A0A9P0HRT4_NEZVI</name>
<evidence type="ECO:0000256" key="1">
    <source>
        <dbReference type="SAM" id="SignalP"/>
    </source>
</evidence>
<proteinExistence type="predicted"/>
<accession>A0A9P0HRT4</accession>
<gene>
    <name evidence="2" type="ORF">NEZAVI_LOCUS14820</name>
</gene>
<keyword evidence="1" id="KW-0732">Signal</keyword>
<sequence length="118" mass="13406">MIAILLLCTICISFLSSANSRAIEDDTIILRPCESTYFNFLYIISNSIEAKSIEFQTINKHCVERNAAQNLLTAVVKNCTVAGIPHLKWTCIFLLKIVLKPNIKVRKNQHRTRIGRCL</sequence>
<evidence type="ECO:0008006" key="4">
    <source>
        <dbReference type="Google" id="ProtNLM"/>
    </source>
</evidence>
<keyword evidence="3" id="KW-1185">Reference proteome</keyword>
<reference evidence="2" key="1">
    <citation type="submission" date="2022-01" db="EMBL/GenBank/DDBJ databases">
        <authorList>
            <person name="King R."/>
        </authorList>
    </citation>
    <scope>NUCLEOTIDE SEQUENCE</scope>
</reference>
<dbReference type="EMBL" id="OV725083">
    <property type="protein sequence ID" value="CAH1406998.1"/>
    <property type="molecule type" value="Genomic_DNA"/>
</dbReference>
<protein>
    <recommendedName>
        <fullName evidence="4">Neuropeptide</fullName>
    </recommendedName>
</protein>
<dbReference type="Proteomes" id="UP001152798">
    <property type="component" value="Chromosome 7"/>
</dbReference>
<evidence type="ECO:0000313" key="2">
    <source>
        <dbReference type="EMBL" id="CAH1406998.1"/>
    </source>
</evidence>
<organism evidence="2 3">
    <name type="scientific">Nezara viridula</name>
    <name type="common">Southern green stink bug</name>
    <name type="synonym">Cimex viridulus</name>
    <dbReference type="NCBI Taxonomy" id="85310"/>
    <lineage>
        <taxon>Eukaryota</taxon>
        <taxon>Metazoa</taxon>
        <taxon>Ecdysozoa</taxon>
        <taxon>Arthropoda</taxon>
        <taxon>Hexapoda</taxon>
        <taxon>Insecta</taxon>
        <taxon>Pterygota</taxon>
        <taxon>Neoptera</taxon>
        <taxon>Paraneoptera</taxon>
        <taxon>Hemiptera</taxon>
        <taxon>Heteroptera</taxon>
        <taxon>Panheteroptera</taxon>
        <taxon>Pentatomomorpha</taxon>
        <taxon>Pentatomoidea</taxon>
        <taxon>Pentatomidae</taxon>
        <taxon>Pentatominae</taxon>
        <taxon>Nezara</taxon>
    </lineage>
</organism>
<dbReference type="AlphaFoldDB" id="A0A9P0HRT4"/>
<feature type="chain" id="PRO_5040488712" description="Neuropeptide" evidence="1">
    <location>
        <begin position="21"/>
        <end position="118"/>
    </location>
</feature>